<comment type="caution">
    <text evidence="7">The sequence shown here is derived from an EMBL/GenBank/DDBJ whole genome shotgun (WGS) entry which is preliminary data.</text>
</comment>
<dbReference type="SUPFAM" id="SSF54211">
    <property type="entry name" value="Ribosomal protein S5 domain 2-like"/>
    <property type="match status" value="1"/>
</dbReference>
<dbReference type="GO" id="GO:0071051">
    <property type="term" value="P:poly(A)-dependent snoRNA 3'-end processing"/>
    <property type="evidence" value="ECO:0007669"/>
    <property type="project" value="TreeGrafter"/>
</dbReference>
<evidence type="ECO:0000313" key="7">
    <source>
        <dbReference type="EMBL" id="OMJ85836.1"/>
    </source>
</evidence>
<dbReference type="PANTHER" id="PTHR11953:SF0">
    <property type="entry name" value="EXOSOME COMPLEX COMPONENT RRP41"/>
    <property type="match status" value="1"/>
</dbReference>
<keyword evidence="8" id="KW-1185">Reference proteome</keyword>
<feature type="domain" description="Exoribonuclease phosphorolytic" evidence="6">
    <location>
        <begin position="20"/>
        <end position="146"/>
    </location>
</feature>
<comment type="subcellular location">
    <subcellularLocation>
        <location evidence="1">Cytoplasm</location>
    </subcellularLocation>
    <subcellularLocation>
        <location evidence="2">Nucleus</location>
        <location evidence="2">Nucleolus</location>
    </subcellularLocation>
</comment>
<keyword evidence="4" id="KW-0963">Cytoplasm</keyword>
<dbReference type="InterPro" id="IPR020568">
    <property type="entry name" value="Ribosomal_Su5_D2-typ_SF"/>
</dbReference>
<dbReference type="PANTHER" id="PTHR11953">
    <property type="entry name" value="EXOSOME COMPLEX COMPONENT"/>
    <property type="match status" value="1"/>
</dbReference>
<name>A0A1R2CA07_9CILI</name>
<dbReference type="InterPro" id="IPR036345">
    <property type="entry name" value="ExoRNase_PH_dom2_sf"/>
</dbReference>
<evidence type="ECO:0000256" key="3">
    <source>
        <dbReference type="ARBA" id="ARBA00006678"/>
    </source>
</evidence>
<organism evidence="7 8">
    <name type="scientific">Stentor coeruleus</name>
    <dbReference type="NCBI Taxonomy" id="5963"/>
    <lineage>
        <taxon>Eukaryota</taxon>
        <taxon>Sar</taxon>
        <taxon>Alveolata</taxon>
        <taxon>Ciliophora</taxon>
        <taxon>Postciliodesmatophora</taxon>
        <taxon>Heterotrichea</taxon>
        <taxon>Heterotrichida</taxon>
        <taxon>Stentoridae</taxon>
        <taxon>Stentor</taxon>
    </lineage>
</organism>
<dbReference type="GO" id="GO:0034475">
    <property type="term" value="P:U4 snRNA 3'-end processing"/>
    <property type="evidence" value="ECO:0007669"/>
    <property type="project" value="TreeGrafter"/>
</dbReference>
<dbReference type="AlphaFoldDB" id="A0A1R2CA07"/>
<dbReference type="GO" id="GO:0071028">
    <property type="term" value="P:nuclear mRNA surveillance"/>
    <property type="evidence" value="ECO:0007669"/>
    <property type="project" value="TreeGrafter"/>
</dbReference>
<dbReference type="Proteomes" id="UP000187209">
    <property type="component" value="Unassembled WGS sequence"/>
</dbReference>
<dbReference type="GO" id="GO:0000177">
    <property type="term" value="C:cytoplasmic exosome (RNase complex)"/>
    <property type="evidence" value="ECO:0007669"/>
    <property type="project" value="TreeGrafter"/>
</dbReference>
<dbReference type="EMBL" id="MPUH01000224">
    <property type="protein sequence ID" value="OMJ85836.1"/>
    <property type="molecule type" value="Genomic_DNA"/>
</dbReference>
<evidence type="ECO:0000256" key="2">
    <source>
        <dbReference type="ARBA" id="ARBA00004604"/>
    </source>
</evidence>
<evidence type="ECO:0000256" key="4">
    <source>
        <dbReference type="ARBA" id="ARBA00022490"/>
    </source>
</evidence>
<dbReference type="FunFam" id="3.30.230.70:FF:000004">
    <property type="entry name" value="Exosome complex component Rrp41"/>
    <property type="match status" value="1"/>
</dbReference>
<protein>
    <recommendedName>
        <fullName evidence="6">Exoribonuclease phosphorolytic domain-containing protein</fullName>
    </recommendedName>
</protein>
<dbReference type="InterPro" id="IPR027408">
    <property type="entry name" value="PNPase/RNase_PH_dom_sf"/>
</dbReference>
<dbReference type="GO" id="GO:0000176">
    <property type="term" value="C:nuclear exosome (RNase complex)"/>
    <property type="evidence" value="ECO:0007669"/>
    <property type="project" value="TreeGrafter"/>
</dbReference>
<sequence length="238" mass="26415">MSDEILFYGLRQDGRRPSDLRHSSINVGVIHSADGSACFSQGNTKVMAFIQGPKQNRFEKEKGKISCFLTSARFSTTGERKKVIRGDKKSSEFEEFLKGMMESVILFENIPHSDIDIYISVLQDDGSVESAAINAVTLALIDAGVPMKDFLISCSCGYYNSTAILDVTYTEGLSYSVISEFRIAVMGASGLVAYVNYEQFGSSKLSLEVTKELMALAIEGCRQVHFLIREFCMKTYSY</sequence>
<dbReference type="Pfam" id="PF01138">
    <property type="entry name" value="RNase_PH"/>
    <property type="match status" value="1"/>
</dbReference>
<comment type="similarity">
    <text evidence="3">Belongs to the RNase PH family.</text>
</comment>
<dbReference type="InterPro" id="IPR050080">
    <property type="entry name" value="RNase_PH"/>
</dbReference>
<dbReference type="GO" id="GO:0016075">
    <property type="term" value="P:rRNA catabolic process"/>
    <property type="evidence" value="ECO:0007669"/>
    <property type="project" value="TreeGrafter"/>
</dbReference>
<evidence type="ECO:0000259" key="6">
    <source>
        <dbReference type="Pfam" id="PF01138"/>
    </source>
</evidence>
<evidence type="ECO:0000256" key="5">
    <source>
        <dbReference type="ARBA" id="ARBA00022835"/>
    </source>
</evidence>
<proteinExistence type="inferred from homology"/>
<evidence type="ECO:0000313" key="8">
    <source>
        <dbReference type="Proteomes" id="UP000187209"/>
    </source>
</evidence>
<dbReference type="OrthoDB" id="27298at2759"/>
<gene>
    <name evidence="7" type="ORF">SteCoe_12747</name>
</gene>
<reference evidence="7 8" key="1">
    <citation type="submission" date="2016-11" db="EMBL/GenBank/DDBJ databases">
        <title>The macronuclear genome of Stentor coeruleus: a giant cell with tiny introns.</title>
        <authorList>
            <person name="Slabodnick M."/>
            <person name="Ruby J.G."/>
            <person name="Reiff S.B."/>
            <person name="Swart E.C."/>
            <person name="Gosai S."/>
            <person name="Prabakaran S."/>
            <person name="Witkowska E."/>
            <person name="Larue G.E."/>
            <person name="Fisher S."/>
            <person name="Freeman R.M."/>
            <person name="Gunawardena J."/>
            <person name="Chu W."/>
            <person name="Stover N.A."/>
            <person name="Gregory B.D."/>
            <person name="Nowacki M."/>
            <person name="Derisi J."/>
            <person name="Roy S.W."/>
            <person name="Marshall W.F."/>
            <person name="Sood P."/>
        </authorList>
    </citation>
    <scope>NUCLEOTIDE SEQUENCE [LARGE SCALE GENOMIC DNA]</scope>
    <source>
        <strain evidence="7">WM001</strain>
    </source>
</reference>
<dbReference type="SUPFAM" id="SSF55666">
    <property type="entry name" value="Ribonuclease PH domain 2-like"/>
    <property type="match status" value="1"/>
</dbReference>
<dbReference type="InterPro" id="IPR001247">
    <property type="entry name" value="ExoRNase_PH_dom1"/>
</dbReference>
<dbReference type="Gene3D" id="3.30.230.70">
    <property type="entry name" value="GHMP Kinase, N-terminal domain"/>
    <property type="match status" value="1"/>
</dbReference>
<dbReference type="GO" id="GO:0003723">
    <property type="term" value="F:RNA binding"/>
    <property type="evidence" value="ECO:0007669"/>
    <property type="project" value="TreeGrafter"/>
</dbReference>
<evidence type="ECO:0000256" key="1">
    <source>
        <dbReference type="ARBA" id="ARBA00004496"/>
    </source>
</evidence>
<accession>A0A1R2CA07</accession>
<dbReference type="GO" id="GO:0005730">
    <property type="term" value="C:nucleolus"/>
    <property type="evidence" value="ECO:0007669"/>
    <property type="project" value="UniProtKB-SubCell"/>
</dbReference>
<keyword evidence="5" id="KW-0271">Exosome</keyword>